<dbReference type="InterPro" id="IPR006660">
    <property type="entry name" value="Arsenate_reductase-like"/>
</dbReference>
<dbReference type="SUPFAM" id="SSF52833">
    <property type="entry name" value="Thioredoxin-like"/>
    <property type="match status" value="1"/>
</dbReference>
<organism evidence="3 4">
    <name type="scientific">Sulfitobacter pacificus</name>
    <dbReference type="NCBI Taxonomy" id="1499314"/>
    <lineage>
        <taxon>Bacteria</taxon>
        <taxon>Pseudomonadati</taxon>
        <taxon>Pseudomonadota</taxon>
        <taxon>Alphaproteobacteria</taxon>
        <taxon>Rhodobacterales</taxon>
        <taxon>Roseobacteraceae</taxon>
        <taxon>Sulfitobacter</taxon>
    </lineage>
</organism>
<evidence type="ECO:0008006" key="5">
    <source>
        <dbReference type="Google" id="ProtNLM"/>
    </source>
</evidence>
<dbReference type="PANTHER" id="PTHR30041">
    <property type="entry name" value="ARSENATE REDUCTASE"/>
    <property type="match status" value="1"/>
</dbReference>
<dbReference type="Gene3D" id="3.40.30.10">
    <property type="entry name" value="Glutaredoxin"/>
    <property type="match status" value="1"/>
</dbReference>
<accession>A0ABQ5VJF7</accession>
<dbReference type="PROSITE" id="PS51353">
    <property type="entry name" value="ARSC"/>
    <property type="match status" value="1"/>
</dbReference>
<reference evidence="3" key="1">
    <citation type="journal article" date="2014" name="Int. J. Syst. Evol. Microbiol.">
        <title>Complete genome of a new Firmicutes species belonging to the dominant human colonic microbiota ('Ruminococcus bicirculans') reveals two chromosomes and a selective capacity to utilize plant glucans.</title>
        <authorList>
            <consortium name="NISC Comparative Sequencing Program"/>
            <person name="Wegmann U."/>
            <person name="Louis P."/>
            <person name="Goesmann A."/>
            <person name="Henrissat B."/>
            <person name="Duncan S.H."/>
            <person name="Flint H.J."/>
        </authorList>
    </citation>
    <scope>NUCLEOTIDE SEQUENCE</scope>
    <source>
        <strain evidence="3">NBRC 109915</strain>
    </source>
</reference>
<comment type="similarity">
    <text evidence="1 2">Belongs to the ArsC family.</text>
</comment>
<evidence type="ECO:0000256" key="1">
    <source>
        <dbReference type="ARBA" id="ARBA00007198"/>
    </source>
</evidence>
<evidence type="ECO:0000256" key="2">
    <source>
        <dbReference type="PROSITE-ProRule" id="PRU01282"/>
    </source>
</evidence>
<sequence>MVVIYGLKNCDTCRKALKALPQAQLCDVRADGVPDEVLATAFEQFGEALLNTRSTTWRGLDAQQREAAPLDLIKSHPALMKRPLLSLNNQLFLGWNKEVEAEVKALL</sequence>
<evidence type="ECO:0000313" key="3">
    <source>
        <dbReference type="EMBL" id="GLQ27214.1"/>
    </source>
</evidence>
<reference evidence="3" key="2">
    <citation type="submission" date="2023-01" db="EMBL/GenBank/DDBJ databases">
        <title>Draft genome sequence of Sulfitobacter pacificus strain NBRC 109915.</title>
        <authorList>
            <person name="Sun Q."/>
            <person name="Mori K."/>
        </authorList>
    </citation>
    <scope>NUCLEOTIDE SEQUENCE</scope>
    <source>
        <strain evidence="3">NBRC 109915</strain>
    </source>
</reference>
<comment type="caution">
    <text evidence="3">The sequence shown here is derived from an EMBL/GenBank/DDBJ whole genome shotgun (WGS) entry which is preliminary data.</text>
</comment>
<dbReference type="InterPro" id="IPR036249">
    <property type="entry name" value="Thioredoxin-like_sf"/>
</dbReference>
<keyword evidence="4" id="KW-1185">Reference proteome</keyword>
<dbReference type="EMBL" id="BSNL01000001">
    <property type="protein sequence ID" value="GLQ27214.1"/>
    <property type="molecule type" value="Genomic_DNA"/>
</dbReference>
<name>A0ABQ5VJF7_9RHOB</name>
<dbReference type="Pfam" id="PF03960">
    <property type="entry name" value="ArsC"/>
    <property type="match status" value="1"/>
</dbReference>
<dbReference type="PANTHER" id="PTHR30041:SF8">
    <property type="entry name" value="PROTEIN YFFB"/>
    <property type="match status" value="1"/>
</dbReference>
<gene>
    <name evidence="3" type="ORF">GCM10007927_20170</name>
</gene>
<protein>
    <recommendedName>
        <fullName evidence="5">Arsenate reductase</fullName>
    </recommendedName>
</protein>
<dbReference type="Proteomes" id="UP001161388">
    <property type="component" value="Unassembled WGS sequence"/>
</dbReference>
<evidence type="ECO:0000313" key="4">
    <source>
        <dbReference type="Proteomes" id="UP001161388"/>
    </source>
</evidence>
<proteinExistence type="inferred from homology"/>